<dbReference type="PANTHER" id="PTHR22028">
    <property type="entry name" value="SFI1 SPINDLE BODY DOMAIN-CONTAINING PROTEIN-RELATED"/>
    <property type="match status" value="1"/>
</dbReference>
<protein>
    <recommendedName>
        <fullName evidence="4">Protein SFI1 homolog</fullName>
    </recommendedName>
</protein>
<evidence type="ECO:0000313" key="2">
    <source>
        <dbReference type="Ensembl" id="ENSEBUP00000014276.1"/>
    </source>
</evidence>
<dbReference type="OMA" id="FIWRENS"/>
<dbReference type="GO" id="GO:0019902">
    <property type="term" value="F:phosphatase binding"/>
    <property type="evidence" value="ECO:0007669"/>
    <property type="project" value="TreeGrafter"/>
</dbReference>
<proteinExistence type="predicted"/>
<evidence type="ECO:0008006" key="4">
    <source>
        <dbReference type="Google" id="ProtNLM"/>
    </source>
</evidence>
<evidence type="ECO:0000256" key="1">
    <source>
        <dbReference type="SAM" id="MobiDB-lite"/>
    </source>
</evidence>
<keyword evidence="3" id="KW-1185">Reference proteome</keyword>
<feature type="compositionally biased region" description="Polar residues" evidence="1">
    <location>
        <begin position="515"/>
        <end position="534"/>
    </location>
</feature>
<dbReference type="Ensembl" id="ENSEBUT00000014852.1">
    <property type="protein sequence ID" value="ENSEBUP00000014276.1"/>
    <property type="gene ID" value="ENSEBUG00000008980.1"/>
</dbReference>
<reference evidence="2" key="1">
    <citation type="submission" date="2025-05" db="UniProtKB">
        <authorList>
            <consortium name="Ensembl"/>
        </authorList>
    </citation>
    <scope>IDENTIFICATION</scope>
</reference>
<sequence length="777" mass="89306">MRHAFLAQFVEHKSTRRAVMCHAEVVHRVALQRRAFTTWKKFHSSWQSMRTEMAPRKVKWYLVLRRILLEWRTVIHVLKIERQQYERATFHHSHALNKKVLLSWHAAMVQSSSRRIQNASLVEWGSQQLDKLRRHGWLIRWRARFVAVQVYKDQYEFARHHHVQSLLHRAFSLWRKYHQSLRICGEKAQRVCFVRRCFHTWRQKLVLRNREVEETAEALWHWAFILQGKVFTAWLRYTEQHRHKRAREAEALAQFHRHLLRRGVAKLLQHRAKAIERRPGVPVASQARSLHNVNRVVHRCAMHWKRQALRDKGSQPAGKTLGLKASSIAGKTVSLSSLQSCLVSQKVSDLSIPPTSSLLDTLSICAKARPRPRHPSFLASSLLREGLLEPGSISVSLDACRTGSGSSLPESCARGRQLAYTDRNVGVAIDDGLAKPPTSGVIVAGRDVPTSSRLRADRPWPQTVNFPARSGRDKGMWQPSEPSPVRCFPQGRVGQPAMRATPQAAHELRLSTLTDVTSDSEPNQGDGSPLSSSIPLMDKLLPPSYFLQPASIQVTKMTCKQQGRDIFQTGLHGPPQASLRLPQQPGPQDCHFRREEECVANISEFYKNEEPRRWVMDEDRNEGKKAQGCGFEDSRDQVKDDHGGVSAWPVGLRTMMEILTELQTFHDTRTKLRSLRRQSLLLQSWLDGFEFSNGERDRRPEGEEQTAKEFNQELQELYQKQEDLAARVHRDWPRVRTLALQVQQMHTHVSPPTLEIPQHLQGPTGRLHCHHPATEPK</sequence>
<dbReference type="Proteomes" id="UP000694388">
    <property type="component" value="Unplaced"/>
</dbReference>
<dbReference type="GeneTree" id="ENSGT00950000184737"/>
<feature type="region of interest" description="Disordered" evidence="1">
    <location>
        <begin position="515"/>
        <end position="535"/>
    </location>
</feature>
<name>A0A8C4QFN3_EPTBU</name>
<dbReference type="AlphaFoldDB" id="A0A8C4QFN3"/>
<dbReference type="InterPro" id="IPR052270">
    <property type="entry name" value="CACF_protein"/>
</dbReference>
<dbReference type="PANTHER" id="PTHR22028:SF4">
    <property type="entry name" value="PROTEIN SFI1 HOMOLOG"/>
    <property type="match status" value="1"/>
</dbReference>
<organism evidence="2 3">
    <name type="scientific">Eptatretus burgeri</name>
    <name type="common">Inshore hagfish</name>
    <dbReference type="NCBI Taxonomy" id="7764"/>
    <lineage>
        <taxon>Eukaryota</taxon>
        <taxon>Metazoa</taxon>
        <taxon>Chordata</taxon>
        <taxon>Craniata</taxon>
        <taxon>Vertebrata</taxon>
        <taxon>Cyclostomata</taxon>
        <taxon>Myxini</taxon>
        <taxon>Myxiniformes</taxon>
        <taxon>Myxinidae</taxon>
        <taxon>Eptatretinae</taxon>
        <taxon>Eptatretus</taxon>
    </lineage>
</organism>
<feature type="region of interest" description="Disordered" evidence="1">
    <location>
        <begin position="453"/>
        <end position="486"/>
    </location>
</feature>
<dbReference type="Ensembl" id="ENSEBUT00000014826.1">
    <property type="protein sequence ID" value="ENSEBUP00000014250.1"/>
    <property type="gene ID" value="ENSEBUG00000008980.1"/>
</dbReference>
<evidence type="ECO:0000313" key="3">
    <source>
        <dbReference type="Proteomes" id="UP000694388"/>
    </source>
</evidence>
<feature type="region of interest" description="Disordered" evidence="1">
    <location>
        <begin position="753"/>
        <end position="777"/>
    </location>
</feature>
<accession>A0A8C4QFN3</accession>